<feature type="compositionally biased region" description="Basic and acidic residues" evidence="3">
    <location>
        <begin position="204"/>
        <end position="215"/>
    </location>
</feature>
<evidence type="ECO:0000313" key="5">
    <source>
        <dbReference type="Ensembl" id="ENSCCRP00020050974.1"/>
    </source>
</evidence>
<dbReference type="InterPro" id="IPR011162">
    <property type="entry name" value="MHC_I/II-like_Ag-recog"/>
</dbReference>
<dbReference type="Gene3D" id="3.30.500.10">
    <property type="entry name" value="MHC class I-like antigen recognition-like"/>
    <property type="match status" value="1"/>
</dbReference>
<feature type="region of interest" description="Disordered" evidence="3">
    <location>
        <begin position="192"/>
        <end position="215"/>
    </location>
</feature>
<name>A0A8C2F470_CYPCA</name>
<organism evidence="5 6">
    <name type="scientific">Cyprinus carpio</name>
    <name type="common">Common carp</name>
    <dbReference type="NCBI Taxonomy" id="7962"/>
    <lineage>
        <taxon>Eukaryota</taxon>
        <taxon>Metazoa</taxon>
        <taxon>Chordata</taxon>
        <taxon>Craniata</taxon>
        <taxon>Vertebrata</taxon>
        <taxon>Euteleostomi</taxon>
        <taxon>Actinopterygii</taxon>
        <taxon>Neopterygii</taxon>
        <taxon>Teleostei</taxon>
        <taxon>Ostariophysi</taxon>
        <taxon>Cypriniformes</taxon>
        <taxon>Cyprinidae</taxon>
        <taxon>Cyprininae</taxon>
        <taxon>Cyprinus</taxon>
    </lineage>
</organism>
<sequence>MHKVHMLITTYTGKNGQTTAGTPEFSSVTTLDGQQIDYYDSVIKKLIPKQDWMKEFASGETWKEYTEMRERVQQINNINITVLMQRFNQTHGVHRYQRMYGCDWDDETGDPRGFDEYSYDGQRFISLDLKEIRYNASVPQAQPTVMKWNNDKGQLDILKQYYRYDCVYWLKELLHFYKASFEKTGKVPELTGQSLIKPTQNTETDTKSDGKLRTG</sequence>
<dbReference type="InterPro" id="IPR001039">
    <property type="entry name" value="MHC_I_a_a1/a2"/>
</dbReference>
<dbReference type="PRINTS" id="PR01638">
    <property type="entry name" value="MHCCLASSI"/>
</dbReference>
<dbReference type="Pfam" id="PF00129">
    <property type="entry name" value="MHC_I"/>
    <property type="match status" value="1"/>
</dbReference>
<accession>A0A8C2F470</accession>
<dbReference type="Proteomes" id="UP000694701">
    <property type="component" value="Unplaced"/>
</dbReference>
<dbReference type="InterPro" id="IPR011161">
    <property type="entry name" value="MHC_I-like_Ag-recog"/>
</dbReference>
<evidence type="ECO:0000256" key="2">
    <source>
        <dbReference type="RuleBase" id="RU004439"/>
    </source>
</evidence>
<dbReference type="InterPro" id="IPR037055">
    <property type="entry name" value="MHC_I-like_Ag-recog_sf"/>
</dbReference>
<dbReference type="PANTHER" id="PTHR16675">
    <property type="entry name" value="MHC CLASS I-RELATED"/>
    <property type="match status" value="1"/>
</dbReference>
<reference evidence="5" key="1">
    <citation type="submission" date="2025-08" db="UniProtKB">
        <authorList>
            <consortium name="Ensembl"/>
        </authorList>
    </citation>
    <scope>IDENTIFICATION</scope>
</reference>
<dbReference type="PANTHER" id="PTHR16675:SF237">
    <property type="entry name" value="MHC CLASS I ANTIGEN TRANSCRIPT VARIANT 1-RELATED"/>
    <property type="match status" value="1"/>
</dbReference>
<dbReference type="Ensembl" id="ENSCCRT00020055536.1">
    <property type="protein sequence ID" value="ENSCCRP00020050974.1"/>
    <property type="gene ID" value="ENSCCRG00020022720.1"/>
</dbReference>
<dbReference type="GO" id="GO:0009897">
    <property type="term" value="C:external side of plasma membrane"/>
    <property type="evidence" value="ECO:0007669"/>
    <property type="project" value="TreeGrafter"/>
</dbReference>
<keyword evidence="1" id="KW-0325">Glycoprotein</keyword>
<evidence type="ECO:0000259" key="4">
    <source>
        <dbReference type="Pfam" id="PF00129"/>
    </source>
</evidence>
<evidence type="ECO:0000256" key="1">
    <source>
        <dbReference type="ARBA" id="ARBA00023180"/>
    </source>
</evidence>
<feature type="compositionally biased region" description="Polar residues" evidence="3">
    <location>
        <begin position="192"/>
        <end position="203"/>
    </location>
</feature>
<dbReference type="GO" id="GO:0005615">
    <property type="term" value="C:extracellular space"/>
    <property type="evidence" value="ECO:0007669"/>
    <property type="project" value="TreeGrafter"/>
</dbReference>
<protein>
    <recommendedName>
        <fullName evidence="4">MHC class I-like antigen recognition-like domain-containing protein</fullName>
    </recommendedName>
</protein>
<dbReference type="SUPFAM" id="SSF54452">
    <property type="entry name" value="MHC antigen-recognition domain"/>
    <property type="match status" value="1"/>
</dbReference>
<evidence type="ECO:0000256" key="3">
    <source>
        <dbReference type="SAM" id="MobiDB-lite"/>
    </source>
</evidence>
<dbReference type="GO" id="GO:0006955">
    <property type="term" value="P:immune response"/>
    <property type="evidence" value="ECO:0007669"/>
    <property type="project" value="TreeGrafter"/>
</dbReference>
<proteinExistence type="inferred from homology"/>
<feature type="domain" description="MHC class I-like antigen recognition-like" evidence="4">
    <location>
        <begin position="17"/>
        <end position="178"/>
    </location>
</feature>
<comment type="similarity">
    <text evidence="2">Belongs to the MHC class I family.</text>
</comment>
<dbReference type="InterPro" id="IPR050208">
    <property type="entry name" value="MHC_class-I_related"/>
</dbReference>
<dbReference type="AlphaFoldDB" id="A0A8C2F470"/>
<evidence type="ECO:0000313" key="6">
    <source>
        <dbReference type="Proteomes" id="UP000694701"/>
    </source>
</evidence>